<dbReference type="SMART" id="SM00355">
    <property type="entry name" value="ZnF_C2H2"/>
    <property type="match status" value="6"/>
</dbReference>
<dbReference type="GO" id="GO:0003677">
    <property type="term" value="F:DNA binding"/>
    <property type="evidence" value="ECO:0007669"/>
    <property type="project" value="UniProtKB-KW"/>
</dbReference>
<dbReference type="Gene3D" id="3.30.160.60">
    <property type="entry name" value="Classic Zinc Finger"/>
    <property type="match status" value="2"/>
</dbReference>
<dbReference type="GO" id="GO:0005634">
    <property type="term" value="C:nucleus"/>
    <property type="evidence" value="ECO:0007669"/>
    <property type="project" value="UniProtKB-SubCell"/>
</dbReference>
<evidence type="ECO:0000256" key="2">
    <source>
        <dbReference type="SAM" id="MobiDB-lite"/>
    </source>
</evidence>
<keyword evidence="1" id="KW-0863">Zinc-finger</keyword>
<proteinExistence type="predicted"/>
<dbReference type="InterPro" id="IPR013087">
    <property type="entry name" value="Znf_C2H2_type"/>
</dbReference>
<evidence type="ECO:0000259" key="3">
    <source>
        <dbReference type="PROSITE" id="PS50157"/>
    </source>
</evidence>
<organism evidence="4 5">
    <name type="scientific">Loxodonta africana</name>
    <name type="common">African elephant</name>
    <dbReference type="NCBI Taxonomy" id="9785"/>
    <lineage>
        <taxon>Eukaryota</taxon>
        <taxon>Metazoa</taxon>
        <taxon>Chordata</taxon>
        <taxon>Craniata</taxon>
        <taxon>Vertebrata</taxon>
        <taxon>Euteleostomi</taxon>
        <taxon>Mammalia</taxon>
        <taxon>Eutheria</taxon>
        <taxon>Afrotheria</taxon>
        <taxon>Proboscidea</taxon>
        <taxon>Elephantidae</taxon>
        <taxon>Loxodonta</taxon>
    </lineage>
</organism>
<feature type="compositionally biased region" description="Polar residues" evidence="2">
    <location>
        <begin position="322"/>
        <end position="355"/>
    </location>
</feature>
<keyword evidence="5" id="KW-1185">Reference proteome</keyword>
<feature type="domain" description="C2H2-type" evidence="3">
    <location>
        <begin position="264"/>
        <end position="293"/>
    </location>
</feature>
<dbReference type="PANTHER" id="PTHR15507">
    <property type="entry name" value="ZINC FINGER PROTEIN RLF"/>
    <property type="match status" value="1"/>
</dbReference>
<feature type="region of interest" description="Disordered" evidence="2">
    <location>
        <begin position="130"/>
        <end position="163"/>
    </location>
</feature>
<reference evidence="4 5" key="1">
    <citation type="submission" date="2009-06" db="EMBL/GenBank/DDBJ databases">
        <title>The Genome Sequence of Loxodonta africana (African elephant).</title>
        <authorList>
            <person name="Di Palma F."/>
            <person name="Heiman D."/>
            <person name="Young S."/>
            <person name="Johnson J."/>
            <person name="Lander E.S."/>
            <person name="Lindblad-Toh K."/>
        </authorList>
    </citation>
    <scope>NUCLEOTIDE SEQUENCE [LARGE SCALE GENOMIC DNA]</scope>
    <source>
        <strain evidence="4 5">Isolate ISIS603380</strain>
    </source>
</reference>
<feature type="compositionally biased region" description="Acidic residues" evidence="2">
    <location>
        <begin position="146"/>
        <end position="163"/>
    </location>
</feature>
<name>G3TPZ4_LOXAF</name>
<dbReference type="Pfam" id="PF25420">
    <property type="entry name" value="zf-C2H2_ZN292"/>
    <property type="match status" value="1"/>
</dbReference>
<feature type="compositionally biased region" description="Polar residues" evidence="2">
    <location>
        <begin position="458"/>
        <end position="474"/>
    </location>
</feature>
<dbReference type="PROSITE" id="PS50157">
    <property type="entry name" value="ZINC_FINGER_C2H2_2"/>
    <property type="match status" value="3"/>
</dbReference>
<reference evidence="4" key="3">
    <citation type="submission" date="2025-09" db="UniProtKB">
        <authorList>
            <consortium name="Ensembl"/>
        </authorList>
    </citation>
    <scope>IDENTIFICATION</scope>
    <source>
        <strain evidence="4">Isolate ISIS603380</strain>
    </source>
</reference>
<feature type="domain" description="C2H2-type" evidence="3">
    <location>
        <begin position="195"/>
        <end position="220"/>
    </location>
</feature>
<dbReference type="GO" id="GO:0008270">
    <property type="term" value="F:zinc ion binding"/>
    <property type="evidence" value="ECO:0007669"/>
    <property type="project" value="UniProtKB-KW"/>
</dbReference>
<keyword evidence="1" id="KW-0479">Metal-binding</keyword>
<accession>G3TPZ4</accession>
<dbReference type="PANTHER" id="PTHR15507:SF16">
    <property type="entry name" value="ZINC FINGER PROTEIN 654"/>
    <property type="match status" value="1"/>
</dbReference>
<dbReference type="InterPro" id="IPR052251">
    <property type="entry name" value="GH-ZnFinger_Regulators"/>
</dbReference>
<dbReference type="GO" id="GO:0000981">
    <property type="term" value="F:DNA-binding transcription factor activity, RNA polymerase II-specific"/>
    <property type="evidence" value="ECO:0007669"/>
    <property type="project" value="TreeGrafter"/>
</dbReference>
<dbReference type="AlphaFoldDB" id="G3TPZ4"/>
<keyword evidence="1" id="KW-0862">Zinc</keyword>
<dbReference type="PROSITE" id="PS00028">
    <property type="entry name" value="ZINC_FINGER_C2H2_1"/>
    <property type="match status" value="5"/>
</dbReference>
<dbReference type="GeneTree" id="ENSGT00950000183034"/>
<dbReference type="Ensembl" id="ENSLAFT00000017946.3">
    <property type="protein sequence ID" value="ENSLAFP00000017561.2"/>
    <property type="gene ID" value="ENSLAFG00000017948.3"/>
</dbReference>
<reference evidence="4" key="2">
    <citation type="submission" date="2025-08" db="UniProtKB">
        <authorList>
            <consortium name="Ensembl"/>
        </authorList>
    </citation>
    <scope>IDENTIFICATION</scope>
    <source>
        <strain evidence="4">Isolate ISIS603380</strain>
    </source>
</reference>
<evidence type="ECO:0000256" key="1">
    <source>
        <dbReference type="PROSITE-ProRule" id="PRU00042"/>
    </source>
</evidence>
<sequence>VLCNKEFLGGHIVRHAQAHQKKGSFSCVICGRKFRNRGLMQKHLKNHVKKIQRQQIAVAQKEDQEIPALEEINCSDPSISFENGNSDKNLEVQLLTVSTDGNKEVIPEHVAEFIEIPVSVSEEVMENTIKNGSPDTPLNNVLEPLPECEDDEEEEEGDYEEDDYDLNQETSVLHKINGTVCHPKDIYATDQEGNFKCPALGCIRIFKKIGFLNKHARTVHPTDLNVRQTVMKWSKGKCKFCQRQFEDSQHFIDHLNRHSYPNVYFCLHFNCSESFKLPLQLAQHTKSHRMFQAQCSFPECHELFEDLPLLYEHEAQHYLSKTPESSTQPRTQMNHQETDSSSNEKQTISLPVSTSKSRKDYTEPKTCIETMEKKTDSLVQNGNEHSDDAVSDTSLTDQKMPDVEPNSGNNCAINDQLVNGHGEIEQTPLVSSDPALKTDKNRTRTENGSILPRVVPQEHNTLPVSQAPSKPNLTSEHTSYGLILTKPYVRPLPPSYLDERYLSMPKRRKFLTDRVDACSDQDNVCKKSVKRLRCGKCLTTYCNAEALEAHLAQKKCQTLFGFDSDDESK</sequence>
<feature type="compositionally biased region" description="Basic and acidic residues" evidence="2">
    <location>
        <begin position="436"/>
        <end position="445"/>
    </location>
</feature>
<dbReference type="FunCoup" id="G3TPZ4">
    <property type="interactions" value="567"/>
</dbReference>
<feature type="compositionally biased region" description="Polar residues" evidence="2">
    <location>
        <begin position="406"/>
        <end position="417"/>
    </location>
</feature>
<evidence type="ECO:0000313" key="5">
    <source>
        <dbReference type="Proteomes" id="UP000007646"/>
    </source>
</evidence>
<feature type="region of interest" description="Disordered" evidence="2">
    <location>
        <begin position="319"/>
        <end position="474"/>
    </location>
</feature>
<dbReference type="Proteomes" id="UP000007646">
    <property type="component" value="Unassembled WGS sequence"/>
</dbReference>
<feature type="domain" description="C2H2-type" evidence="3">
    <location>
        <begin position="25"/>
        <end position="52"/>
    </location>
</feature>
<dbReference type="InParanoid" id="G3TPZ4"/>
<dbReference type="HOGENOM" id="CLU_026570_1_0_1"/>
<dbReference type="OMA" id="QKMPDVE"/>
<protein>
    <recommendedName>
        <fullName evidence="3">C2H2-type domain-containing protein</fullName>
    </recommendedName>
</protein>
<feature type="compositionally biased region" description="Polar residues" evidence="2">
    <location>
        <begin position="130"/>
        <end position="139"/>
    </location>
</feature>
<evidence type="ECO:0000313" key="4">
    <source>
        <dbReference type="Ensembl" id="ENSLAFP00000017561.2"/>
    </source>
</evidence>
<dbReference type="Pfam" id="PF00096">
    <property type="entry name" value="zf-C2H2"/>
    <property type="match status" value="1"/>
</dbReference>